<keyword evidence="7" id="KW-0503">Monooxygenase</keyword>
<proteinExistence type="inferred from homology"/>
<evidence type="ECO:0000313" key="8">
    <source>
        <dbReference type="EMBL" id="RPB17531.1"/>
    </source>
</evidence>
<dbReference type="GO" id="GO:0005506">
    <property type="term" value="F:iron ion binding"/>
    <property type="evidence" value="ECO:0007669"/>
    <property type="project" value="InterPro"/>
</dbReference>
<evidence type="ECO:0000256" key="2">
    <source>
        <dbReference type="ARBA" id="ARBA00010617"/>
    </source>
</evidence>
<evidence type="ECO:0000256" key="6">
    <source>
        <dbReference type="ARBA" id="ARBA00023004"/>
    </source>
</evidence>
<keyword evidence="4" id="KW-0479">Metal-binding</keyword>
<dbReference type="InterPro" id="IPR001128">
    <property type="entry name" value="Cyt_P450"/>
</dbReference>
<dbReference type="InterPro" id="IPR002402">
    <property type="entry name" value="Cyt_P450_E_grp-II"/>
</dbReference>
<comment type="similarity">
    <text evidence="2">Belongs to the cytochrome P450 family.</text>
</comment>
<accession>A0A3N4LA62</accession>
<dbReference type="InterPro" id="IPR002974">
    <property type="entry name" value="Cyt_P450_E_CYP52_ascomycetes"/>
</dbReference>
<dbReference type="GO" id="GO:0016712">
    <property type="term" value="F:oxidoreductase activity, acting on paired donors, with incorporation or reduction of molecular oxygen, reduced flavin or flavoprotein as one donor, and incorporation of one atom of oxygen"/>
    <property type="evidence" value="ECO:0007669"/>
    <property type="project" value="InterPro"/>
</dbReference>
<comment type="cofactor">
    <cofactor evidence="1">
        <name>heme</name>
        <dbReference type="ChEBI" id="CHEBI:30413"/>
    </cofactor>
</comment>
<dbReference type="PRINTS" id="PR01239">
    <property type="entry name" value="EP450IICYP52"/>
</dbReference>
<dbReference type="PANTHER" id="PTHR24287:SF1">
    <property type="entry name" value="P450, PUTATIVE (EUROFUNG)-RELATED"/>
    <property type="match status" value="1"/>
</dbReference>
<dbReference type="STRING" id="1392247.A0A3N4LA62"/>
<reference evidence="8 9" key="1">
    <citation type="journal article" date="2018" name="Nat. Ecol. Evol.">
        <title>Pezizomycetes genomes reveal the molecular basis of ectomycorrhizal truffle lifestyle.</title>
        <authorList>
            <person name="Murat C."/>
            <person name="Payen T."/>
            <person name="Noel B."/>
            <person name="Kuo A."/>
            <person name="Morin E."/>
            <person name="Chen J."/>
            <person name="Kohler A."/>
            <person name="Krizsan K."/>
            <person name="Balestrini R."/>
            <person name="Da Silva C."/>
            <person name="Montanini B."/>
            <person name="Hainaut M."/>
            <person name="Levati E."/>
            <person name="Barry K.W."/>
            <person name="Belfiori B."/>
            <person name="Cichocki N."/>
            <person name="Clum A."/>
            <person name="Dockter R.B."/>
            <person name="Fauchery L."/>
            <person name="Guy J."/>
            <person name="Iotti M."/>
            <person name="Le Tacon F."/>
            <person name="Lindquist E.A."/>
            <person name="Lipzen A."/>
            <person name="Malagnac F."/>
            <person name="Mello A."/>
            <person name="Molinier V."/>
            <person name="Miyauchi S."/>
            <person name="Poulain J."/>
            <person name="Riccioni C."/>
            <person name="Rubini A."/>
            <person name="Sitrit Y."/>
            <person name="Splivallo R."/>
            <person name="Traeger S."/>
            <person name="Wang M."/>
            <person name="Zifcakova L."/>
            <person name="Wipf D."/>
            <person name="Zambonelli A."/>
            <person name="Paolocci F."/>
            <person name="Nowrousian M."/>
            <person name="Ottonello S."/>
            <person name="Baldrian P."/>
            <person name="Spatafora J.W."/>
            <person name="Henrissat B."/>
            <person name="Nagy L.G."/>
            <person name="Aury J.M."/>
            <person name="Wincker P."/>
            <person name="Grigoriev I.V."/>
            <person name="Bonfante P."/>
            <person name="Martin F.M."/>
        </authorList>
    </citation>
    <scope>NUCLEOTIDE SEQUENCE [LARGE SCALE GENOMIC DNA]</scope>
    <source>
        <strain evidence="8 9">CCBAS932</strain>
    </source>
</reference>
<dbReference type="Pfam" id="PF00067">
    <property type="entry name" value="p450"/>
    <property type="match status" value="1"/>
</dbReference>
<evidence type="ECO:0000313" key="9">
    <source>
        <dbReference type="Proteomes" id="UP000277580"/>
    </source>
</evidence>
<keyword evidence="9" id="KW-1185">Reference proteome</keyword>
<dbReference type="InParanoid" id="A0A3N4LA62"/>
<dbReference type="GO" id="GO:0020037">
    <property type="term" value="F:heme binding"/>
    <property type="evidence" value="ECO:0007669"/>
    <property type="project" value="InterPro"/>
</dbReference>
<name>A0A3N4LA62_9PEZI</name>
<keyword evidence="3" id="KW-0349">Heme</keyword>
<evidence type="ECO:0000256" key="1">
    <source>
        <dbReference type="ARBA" id="ARBA00001971"/>
    </source>
</evidence>
<dbReference type="InterPro" id="IPR036396">
    <property type="entry name" value="Cyt_P450_sf"/>
</dbReference>
<organism evidence="8 9">
    <name type="scientific">Morchella conica CCBAS932</name>
    <dbReference type="NCBI Taxonomy" id="1392247"/>
    <lineage>
        <taxon>Eukaryota</taxon>
        <taxon>Fungi</taxon>
        <taxon>Dikarya</taxon>
        <taxon>Ascomycota</taxon>
        <taxon>Pezizomycotina</taxon>
        <taxon>Pezizomycetes</taxon>
        <taxon>Pezizales</taxon>
        <taxon>Morchellaceae</taxon>
        <taxon>Morchella</taxon>
    </lineage>
</organism>
<evidence type="ECO:0000256" key="7">
    <source>
        <dbReference type="ARBA" id="ARBA00023033"/>
    </source>
</evidence>
<dbReference type="PANTHER" id="PTHR24287">
    <property type="entry name" value="P450, PUTATIVE (EUROFUNG)-RELATED"/>
    <property type="match status" value="1"/>
</dbReference>
<evidence type="ECO:0000256" key="3">
    <source>
        <dbReference type="ARBA" id="ARBA00022617"/>
    </source>
</evidence>
<dbReference type="Gene3D" id="1.10.630.10">
    <property type="entry name" value="Cytochrome P450"/>
    <property type="match status" value="1"/>
</dbReference>
<dbReference type="EMBL" id="ML119105">
    <property type="protein sequence ID" value="RPB17531.1"/>
    <property type="molecule type" value="Genomic_DNA"/>
</dbReference>
<protein>
    <submittedName>
        <fullName evidence="8">Cytochrome P450</fullName>
    </submittedName>
</protein>
<keyword evidence="5" id="KW-0560">Oxidoreductase</keyword>
<dbReference type="OrthoDB" id="1470350at2759"/>
<gene>
    <name evidence="8" type="ORF">P167DRAFT_531094</name>
</gene>
<evidence type="ECO:0000256" key="4">
    <source>
        <dbReference type="ARBA" id="ARBA00022723"/>
    </source>
</evidence>
<dbReference type="InterPro" id="IPR047146">
    <property type="entry name" value="Cyt_P450_E_CYP52_fungi"/>
</dbReference>
<dbReference type="Proteomes" id="UP000277580">
    <property type="component" value="Unassembled WGS sequence"/>
</dbReference>
<dbReference type="PRINTS" id="PR00464">
    <property type="entry name" value="EP450II"/>
</dbReference>
<keyword evidence="6" id="KW-0408">Iron</keyword>
<dbReference type="SUPFAM" id="SSF48264">
    <property type="entry name" value="Cytochrome P450"/>
    <property type="match status" value="1"/>
</dbReference>
<dbReference type="AlphaFoldDB" id="A0A3N4LA62"/>
<sequence length="388" mass="44085">MADLPPLSIKSLAVGLLILYFVRKLILFVYRSYTNYRFATANKCLPAARFPSPWIGIPNWWSIVKAARTSEHVALICNRYKQYGNTITGYMLGATHIATCEPENIKTILATNFKDWGLGSARYNSFYPLLGPGIFTSDGPAWEHSRALLRPQFSRDQVSDIESLDIHVNRLMGWIDKSAGKIVDLQPLFFRFTLDSATEFLLGESVNTLLEEDDGKRANGQMNFGQAFDTAQKYLMVRMRARGLYWLVNPKEFKAANKICHDLVDRFVYAALGKKNSMKSEPQPEKKKYVFLDSLVEQNEDVEYLRYQLLHILLAGRDTTASLLGACFVLLSRHPQVYAKLRTEILNSIGDGKDGRIPSFAEIKDITYLRYVLNESESPTSFAGLQQY</sequence>
<evidence type="ECO:0000256" key="5">
    <source>
        <dbReference type="ARBA" id="ARBA00023002"/>
    </source>
</evidence>